<dbReference type="NCBIfam" id="NF004612">
    <property type="entry name" value="PRK05943.1"/>
    <property type="match status" value="1"/>
</dbReference>
<keyword evidence="1 5" id="KW-0699">rRNA-binding</keyword>
<proteinExistence type="inferred from homology"/>
<organism evidence="8 9">
    <name type="scientific">Zhongshania marina</name>
    <dbReference type="NCBI Taxonomy" id="2304603"/>
    <lineage>
        <taxon>Bacteria</taxon>
        <taxon>Pseudomonadati</taxon>
        <taxon>Pseudomonadota</taxon>
        <taxon>Gammaproteobacteria</taxon>
        <taxon>Cellvibrionales</taxon>
        <taxon>Spongiibacteraceae</taxon>
        <taxon>Zhongshania</taxon>
    </lineage>
</organism>
<evidence type="ECO:0000256" key="3">
    <source>
        <dbReference type="ARBA" id="ARBA00022980"/>
    </source>
</evidence>
<dbReference type="InterPro" id="IPR020930">
    <property type="entry name" value="Ribosomal_uL5_bac-type"/>
</dbReference>
<keyword evidence="2 5" id="KW-0694">RNA-binding</keyword>
<feature type="domain" description="Large ribosomal subunit protein bL25 L25" evidence="6">
    <location>
        <begin position="9"/>
        <end position="96"/>
    </location>
</feature>
<dbReference type="PANTHER" id="PTHR33284:SF1">
    <property type="entry name" value="RIBOSOMAL PROTEIN L25_GLN-TRNA SYNTHETASE, ANTI-CODON-BINDING DOMAIN-CONTAINING PROTEIN"/>
    <property type="match status" value="1"/>
</dbReference>
<name>A0ABX9W113_9GAMM</name>
<dbReference type="SUPFAM" id="SSF50715">
    <property type="entry name" value="Ribosomal protein L25-like"/>
    <property type="match status" value="1"/>
</dbReference>
<gene>
    <name evidence="5" type="primary">rplY</name>
    <name evidence="5" type="synonym">ctc</name>
    <name evidence="8" type="ORF">D0911_11505</name>
</gene>
<dbReference type="NCBIfam" id="NF004128">
    <property type="entry name" value="PRK05618.1-2"/>
    <property type="match status" value="1"/>
</dbReference>
<evidence type="ECO:0000256" key="4">
    <source>
        <dbReference type="ARBA" id="ARBA00023274"/>
    </source>
</evidence>
<dbReference type="Proteomes" id="UP000274695">
    <property type="component" value="Unassembled WGS sequence"/>
</dbReference>
<dbReference type="InterPro" id="IPR029751">
    <property type="entry name" value="Ribosomal_L25_dom"/>
</dbReference>
<dbReference type="Pfam" id="PF01386">
    <property type="entry name" value="Ribosomal_L25p"/>
    <property type="match status" value="1"/>
</dbReference>
<dbReference type="InterPro" id="IPR001021">
    <property type="entry name" value="Ribosomal_bL25_long"/>
</dbReference>
<dbReference type="CDD" id="cd00495">
    <property type="entry name" value="Ribosomal_L25_TL5_CTC"/>
    <property type="match status" value="1"/>
</dbReference>
<keyword evidence="3 5" id="KW-0689">Ribosomal protein</keyword>
<keyword evidence="4 5" id="KW-0687">Ribonucleoprotein</keyword>
<dbReference type="Gene3D" id="2.40.240.10">
    <property type="entry name" value="Ribosomal Protein L25, Chain P"/>
    <property type="match status" value="1"/>
</dbReference>
<dbReference type="EMBL" id="RHGB01000012">
    <property type="protein sequence ID" value="RNL61584.1"/>
    <property type="molecule type" value="Genomic_DNA"/>
</dbReference>
<dbReference type="InterPro" id="IPR037121">
    <property type="entry name" value="Ribosomal_bL25_C"/>
</dbReference>
<accession>A0ABX9W113</accession>
<evidence type="ECO:0000313" key="8">
    <source>
        <dbReference type="EMBL" id="RNL61584.1"/>
    </source>
</evidence>
<sequence length="209" mass="22649">MMSSDYTVSAKARADVGKGASRRLRRLENEVPAIVYGGSNAPQMISILHKDLLWFLEDEAFFTSVVTLDIDGKQESVVLKDLQRHPAKLKILHADFLRVDANTKITLHVPLHFLNEESCVGVKTQGGNITHAATDLEVQCLPKDLPEFIEVDMALVETGTTLHISDLTLPAGVESTALALGADHDQAIATVHAPRGGSSSDEEAPSEEE</sequence>
<evidence type="ECO:0000313" key="9">
    <source>
        <dbReference type="Proteomes" id="UP000274695"/>
    </source>
</evidence>
<keyword evidence="9" id="KW-1185">Reference proteome</keyword>
<dbReference type="PANTHER" id="PTHR33284">
    <property type="entry name" value="RIBOSOMAL PROTEIN L25/GLN-TRNA SYNTHETASE, ANTI-CODON-BINDING DOMAIN-CONTAINING PROTEIN"/>
    <property type="match status" value="1"/>
</dbReference>
<dbReference type="InterPro" id="IPR011035">
    <property type="entry name" value="Ribosomal_bL25/Gln-tRNA_synth"/>
</dbReference>
<dbReference type="HAMAP" id="MF_01334">
    <property type="entry name" value="Ribosomal_bL25_CTC"/>
    <property type="match status" value="1"/>
</dbReference>
<evidence type="ECO:0000256" key="5">
    <source>
        <dbReference type="HAMAP-Rule" id="MF_01334"/>
    </source>
</evidence>
<reference evidence="8 9" key="1">
    <citation type="submission" date="2018-10" db="EMBL/GenBank/DDBJ databases">
        <title>Draft genome sequence of Zhongshania sp. DSW25-10.</title>
        <authorList>
            <person name="Oh J."/>
        </authorList>
    </citation>
    <scope>NUCLEOTIDE SEQUENCE [LARGE SCALE GENOMIC DNA]</scope>
    <source>
        <strain evidence="8 9">DSW25-10</strain>
    </source>
</reference>
<dbReference type="InterPro" id="IPR020056">
    <property type="entry name" value="Rbsml_bL25/Gln-tRNA_synth_N"/>
</dbReference>
<protein>
    <recommendedName>
        <fullName evidence="5">Large ribosomal subunit protein bL25</fullName>
    </recommendedName>
    <alternativeName>
        <fullName evidence="5">General stress protein CTC</fullName>
    </alternativeName>
</protein>
<dbReference type="NCBIfam" id="TIGR00731">
    <property type="entry name" value="bL25_bact_ctc"/>
    <property type="match status" value="1"/>
</dbReference>
<dbReference type="Pfam" id="PF14693">
    <property type="entry name" value="Ribosomal_TL5_C"/>
    <property type="match status" value="1"/>
</dbReference>
<feature type="domain" description="Large ribosomal subunit protein bL25 beta" evidence="7">
    <location>
        <begin position="104"/>
        <end position="195"/>
    </location>
</feature>
<comment type="function">
    <text evidence="5">This is one of the proteins that binds to the 5S RNA in the ribosome where it forms part of the central protuberance.</text>
</comment>
<evidence type="ECO:0000259" key="6">
    <source>
        <dbReference type="Pfam" id="PF01386"/>
    </source>
</evidence>
<comment type="similarity">
    <text evidence="5">Belongs to the bacterial ribosomal protein bL25 family. CTC subfamily.</text>
</comment>
<evidence type="ECO:0000256" key="2">
    <source>
        <dbReference type="ARBA" id="ARBA00022884"/>
    </source>
</evidence>
<dbReference type="Gene3D" id="2.170.120.20">
    <property type="entry name" value="Ribosomal protein L25, beta domain"/>
    <property type="match status" value="1"/>
</dbReference>
<dbReference type="InterPro" id="IPR020057">
    <property type="entry name" value="Ribosomal_bL25_b-dom"/>
</dbReference>
<comment type="caution">
    <text evidence="8">The sequence shown here is derived from an EMBL/GenBank/DDBJ whole genome shotgun (WGS) entry which is preliminary data.</text>
</comment>
<evidence type="ECO:0000256" key="1">
    <source>
        <dbReference type="ARBA" id="ARBA00022730"/>
    </source>
</evidence>
<evidence type="ECO:0000259" key="7">
    <source>
        <dbReference type="Pfam" id="PF14693"/>
    </source>
</evidence>
<dbReference type="GO" id="GO:0005840">
    <property type="term" value="C:ribosome"/>
    <property type="evidence" value="ECO:0007669"/>
    <property type="project" value="UniProtKB-KW"/>
</dbReference>
<dbReference type="NCBIfam" id="NF004130">
    <property type="entry name" value="PRK05618.1-5"/>
    <property type="match status" value="1"/>
</dbReference>
<comment type="subunit">
    <text evidence="5">Part of the 50S ribosomal subunit; part of the 5S rRNA/L5/L18/L25 subcomplex. Contacts the 5S rRNA. Binds to the 5S rRNA independently of L5 and L18.</text>
</comment>